<reference evidence="13" key="1">
    <citation type="submission" date="2025-05" db="UniProtKB">
        <authorList>
            <consortium name="Ensembl"/>
        </authorList>
    </citation>
    <scope>IDENTIFICATION</scope>
</reference>
<dbReference type="SUPFAM" id="SSF56574">
    <property type="entry name" value="Serpins"/>
    <property type="match status" value="1"/>
</dbReference>
<dbReference type="FunFam" id="3.30.497.10:FF:000001">
    <property type="entry name" value="Serine protease inhibitor"/>
    <property type="match status" value="1"/>
</dbReference>
<proteinExistence type="inferred from homology"/>
<dbReference type="InterPro" id="IPR042185">
    <property type="entry name" value="Serpin_sf_2"/>
</dbReference>
<dbReference type="GO" id="GO:0005615">
    <property type="term" value="C:extracellular space"/>
    <property type="evidence" value="ECO:0007669"/>
    <property type="project" value="InterPro"/>
</dbReference>
<dbReference type="Ensembl" id="ENSMALT00000002257.1">
    <property type="protein sequence ID" value="ENSMALP00000002193.1"/>
    <property type="gene ID" value="ENSMALG00000001593.1"/>
</dbReference>
<evidence type="ECO:0000259" key="12">
    <source>
        <dbReference type="SMART" id="SM00093"/>
    </source>
</evidence>
<sequence length="403" mass="44724">MMRTALGIWILTAVVCIGRGHHHIGHVVKDHSHQDTALESSTNTASLVRSANKEFAFRLYRKLAPIADSEGKNTFCSPSSVSIALAALSVGAREETHRQLFSGLGFNGSLLTQADVNQAFHALLLKENRLSGDISEGAAVFVANHFKPEPAFLDTLKQSYLAEGFNVDFTNPTDSADTINNYVSEKTHGKIDKLVENLNPATIMYLISYIYYKGKWESPFDPQRTREDTFIVDENTKVPVQMMNREGQFDVYNDRDINTTVLHLPFNSSFSMLLMLPKDMATLENNLGSTYITKWLKWKRSSKYDVFIPKISIKTSYILNDVLAEMGMIDMFGQNADLSGISPGRNLAVSEVVHQATLDLDEAGATATAVTGIGIFNQPFMAAIIDRDTEDILFIGKIVNPNK</sequence>
<evidence type="ECO:0000256" key="2">
    <source>
        <dbReference type="ARBA" id="ARBA00009500"/>
    </source>
</evidence>
<evidence type="ECO:0000256" key="4">
    <source>
        <dbReference type="ARBA" id="ARBA00022729"/>
    </source>
</evidence>
<dbReference type="FunFam" id="2.30.39.10:FF:000003">
    <property type="entry name" value="alpha-1-antitrypsin isoform X1"/>
    <property type="match status" value="1"/>
</dbReference>
<evidence type="ECO:0000256" key="6">
    <source>
        <dbReference type="ARBA" id="ARBA00037352"/>
    </source>
</evidence>
<keyword evidence="14" id="KW-1185">Reference proteome</keyword>
<evidence type="ECO:0000256" key="7">
    <source>
        <dbReference type="ARBA" id="ARBA00039512"/>
    </source>
</evidence>
<organism evidence="13 14">
    <name type="scientific">Monopterus albus</name>
    <name type="common">Swamp eel</name>
    <dbReference type="NCBI Taxonomy" id="43700"/>
    <lineage>
        <taxon>Eukaryota</taxon>
        <taxon>Metazoa</taxon>
        <taxon>Chordata</taxon>
        <taxon>Craniata</taxon>
        <taxon>Vertebrata</taxon>
        <taxon>Euteleostomi</taxon>
        <taxon>Actinopterygii</taxon>
        <taxon>Neopterygii</taxon>
        <taxon>Teleostei</taxon>
        <taxon>Neoteleostei</taxon>
        <taxon>Acanthomorphata</taxon>
        <taxon>Anabantaria</taxon>
        <taxon>Synbranchiformes</taxon>
        <taxon>Synbranchidae</taxon>
        <taxon>Monopterus</taxon>
    </lineage>
</organism>
<dbReference type="Ensembl" id="ENSMALT00000002236.1">
    <property type="protein sequence ID" value="ENSMALP00000002172.1"/>
    <property type="gene ID" value="ENSMALG00000001593.1"/>
</dbReference>
<dbReference type="PANTHER" id="PTHR11461:SF375">
    <property type="entry name" value="THYROXINE-BINDING GLOBULIN"/>
    <property type="match status" value="1"/>
</dbReference>
<dbReference type="InterPro" id="IPR000215">
    <property type="entry name" value="Serpin_fam"/>
</dbReference>
<feature type="domain" description="Serpin" evidence="12">
    <location>
        <begin position="57"/>
        <end position="401"/>
    </location>
</feature>
<evidence type="ECO:0000256" key="11">
    <source>
        <dbReference type="SAM" id="SignalP"/>
    </source>
</evidence>
<dbReference type="Gene3D" id="2.30.39.10">
    <property type="entry name" value="Alpha-1-antitrypsin, domain 1"/>
    <property type="match status" value="1"/>
</dbReference>
<keyword evidence="5" id="KW-0325">Glycoprotein</keyword>
<evidence type="ECO:0000256" key="8">
    <source>
        <dbReference type="ARBA" id="ARBA00042967"/>
    </source>
</evidence>
<dbReference type="InterPro" id="IPR036186">
    <property type="entry name" value="Serpin_sf"/>
</dbReference>
<comment type="function">
    <text evidence="6">Major thyroid hormone transport protein in serum.</text>
</comment>
<comment type="subcellular location">
    <subcellularLocation>
        <location evidence="1">Secreted</location>
    </subcellularLocation>
</comment>
<evidence type="ECO:0000313" key="14">
    <source>
        <dbReference type="Proteomes" id="UP000261600"/>
    </source>
</evidence>
<dbReference type="Gene3D" id="3.30.497.10">
    <property type="entry name" value="Antithrombin, subunit I, domain 2"/>
    <property type="match status" value="1"/>
</dbReference>
<dbReference type="PRINTS" id="PR00780">
    <property type="entry name" value="LEUSERPINII"/>
</dbReference>
<dbReference type="InterPro" id="IPR042178">
    <property type="entry name" value="Serpin_sf_1"/>
</dbReference>
<dbReference type="Proteomes" id="UP000261600">
    <property type="component" value="Unplaced"/>
</dbReference>
<protein>
    <recommendedName>
        <fullName evidence="7">Thyroxine-binding globulin</fullName>
    </recommendedName>
    <alternativeName>
        <fullName evidence="9">Serpin A7</fullName>
    </alternativeName>
    <alternativeName>
        <fullName evidence="8">T4-binding globulin</fullName>
    </alternativeName>
</protein>
<evidence type="ECO:0000256" key="9">
    <source>
        <dbReference type="ARBA" id="ARBA00043177"/>
    </source>
</evidence>
<evidence type="ECO:0000256" key="5">
    <source>
        <dbReference type="ARBA" id="ARBA00023180"/>
    </source>
</evidence>
<feature type="signal peptide" evidence="11">
    <location>
        <begin position="1"/>
        <end position="20"/>
    </location>
</feature>
<evidence type="ECO:0000256" key="10">
    <source>
        <dbReference type="RuleBase" id="RU000411"/>
    </source>
</evidence>
<keyword evidence="4 11" id="KW-0732">Signal</keyword>
<accession>A0A3Q3IDQ3</accession>
<dbReference type="PANTHER" id="PTHR11461">
    <property type="entry name" value="SERINE PROTEASE INHIBITOR, SERPIN"/>
    <property type="match status" value="1"/>
</dbReference>
<keyword evidence="3" id="KW-0964">Secreted</keyword>
<dbReference type="SMART" id="SM00093">
    <property type="entry name" value="SERPIN"/>
    <property type="match status" value="1"/>
</dbReference>
<dbReference type="GO" id="GO:0004867">
    <property type="term" value="F:serine-type endopeptidase inhibitor activity"/>
    <property type="evidence" value="ECO:0007669"/>
    <property type="project" value="InterPro"/>
</dbReference>
<dbReference type="Pfam" id="PF00079">
    <property type="entry name" value="Serpin"/>
    <property type="match status" value="1"/>
</dbReference>
<dbReference type="AlphaFoldDB" id="A0A3Q3IDQ3"/>
<name>A0A3Q3IDQ3_MONAL</name>
<dbReference type="Ensembl" id="ENSMALT00000002219.1">
    <property type="protein sequence ID" value="ENSMALP00000002155.1"/>
    <property type="gene ID" value="ENSMALG00000001593.1"/>
</dbReference>
<evidence type="ECO:0000256" key="1">
    <source>
        <dbReference type="ARBA" id="ARBA00004613"/>
    </source>
</evidence>
<comment type="similarity">
    <text evidence="2 10">Belongs to the serpin family.</text>
</comment>
<dbReference type="Ensembl" id="ENSMALT00000002207.1">
    <property type="protein sequence ID" value="ENSMALP00000002143.1"/>
    <property type="gene ID" value="ENSMALG00000001593.1"/>
</dbReference>
<evidence type="ECO:0000313" key="13">
    <source>
        <dbReference type="Ensembl" id="ENSMALP00000002172.1"/>
    </source>
</evidence>
<feature type="chain" id="PRO_5044598663" description="Thyroxine-binding globulin" evidence="11">
    <location>
        <begin position="21"/>
        <end position="403"/>
    </location>
</feature>
<evidence type="ECO:0000256" key="3">
    <source>
        <dbReference type="ARBA" id="ARBA00022525"/>
    </source>
</evidence>
<dbReference type="InterPro" id="IPR023796">
    <property type="entry name" value="Serpin_dom"/>
</dbReference>